<dbReference type="EMBL" id="ML977315">
    <property type="protein sequence ID" value="KAF2119590.1"/>
    <property type="molecule type" value="Genomic_DNA"/>
</dbReference>
<evidence type="ECO:0000313" key="2">
    <source>
        <dbReference type="Proteomes" id="UP000799770"/>
    </source>
</evidence>
<evidence type="ECO:0008006" key="3">
    <source>
        <dbReference type="Google" id="ProtNLM"/>
    </source>
</evidence>
<evidence type="ECO:0000313" key="1">
    <source>
        <dbReference type="EMBL" id="KAF2119590.1"/>
    </source>
</evidence>
<protein>
    <recommendedName>
        <fullName evidence="3">Protein kinase domain-containing protein</fullName>
    </recommendedName>
</protein>
<proteinExistence type="predicted"/>
<accession>A0A6A5ZIZ8</accession>
<dbReference type="Proteomes" id="UP000799770">
    <property type="component" value="Unassembled WGS sequence"/>
</dbReference>
<organism evidence="1 2">
    <name type="scientific">Lophiotrema nucula</name>
    <dbReference type="NCBI Taxonomy" id="690887"/>
    <lineage>
        <taxon>Eukaryota</taxon>
        <taxon>Fungi</taxon>
        <taxon>Dikarya</taxon>
        <taxon>Ascomycota</taxon>
        <taxon>Pezizomycotina</taxon>
        <taxon>Dothideomycetes</taxon>
        <taxon>Pleosporomycetidae</taxon>
        <taxon>Pleosporales</taxon>
        <taxon>Lophiotremataceae</taxon>
        <taxon>Lophiotrema</taxon>
    </lineage>
</organism>
<reference evidence="1" key="1">
    <citation type="journal article" date="2020" name="Stud. Mycol.">
        <title>101 Dothideomycetes genomes: a test case for predicting lifestyles and emergence of pathogens.</title>
        <authorList>
            <person name="Haridas S."/>
            <person name="Albert R."/>
            <person name="Binder M."/>
            <person name="Bloem J."/>
            <person name="Labutti K."/>
            <person name="Salamov A."/>
            <person name="Andreopoulos B."/>
            <person name="Baker S."/>
            <person name="Barry K."/>
            <person name="Bills G."/>
            <person name="Bluhm B."/>
            <person name="Cannon C."/>
            <person name="Castanera R."/>
            <person name="Culley D."/>
            <person name="Daum C."/>
            <person name="Ezra D."/>
            <person name="Gonzalez J."/>
            <person name="Henrissat B."/>
            <person name="Kuo A."/>
            <person name="Liang C."/>
            <person name="Lipzen A."/>
            <person name="Lutzoni F."/>
            <person name="Magnuson J."/>
            <person name="Mondo S."/>
            <person name="Nolan M."/>
            <person name="Ohm R."/>
            <person name="Pangilinan J."/>
            <person name="Park H.-J."/>
            <person name="Ramirez L."/>
            <person name="Alfaro M."/>
            <person name="Sun H."/>
            <person name="Tritt A."/>
            <person name="Yoshinaga Y."/>
            <person name="Zwiers L.-H."/>
            <person name="Turgeon B."/>
            <person name="Goodwin S."/>
            <person name="Spatafora J."/>
            <person name="Crous P."/>
            <person name="Grigoriev I."/>
        </authorList>
    </citation>
    <scope>NUCLEOTIDE SEQUENCE</scope>
    <source>
        <strain evidence="1">CBS 627.86</strain>
    </source>
</reference>
<name>A0A6A5ZIZ8_9PLEO</name>
<dbReference type="AlphaFoldDB" id="A0A6A5ZIZ8"/>
<sequence>MDTPLHTFLTSAASRLNQEEHEYNELEDGDKSAYLEYQKDLINSIHINDRHELPGQWKALDDKEKILYRDAARDAADDSAHDSAGEIPKDDMNNLLTEKADAYSLGVVIWDLVEGGTTMKYAQSSEYTQATTNMLFKIPILKRIAWLFTRKS</sequence>
<gene>
    <name evidence="1" type="ORF">BDV96DRAFT_642609</name>
</gene>
<keyword evidence="2" id="KW-1185">Reference proteome</keyword>